<feature type="compositionally biased region" description="Polar residues" evidence="1">
    <location>
        <begin position="112"/>
        <end position="124"/>
    </location>
</feature>
<protein>
    <submittedName>
        <fullName evidence="2">Uncharacterized protein</fullName>
    </submittedName>
</protein>
<dbReference type="EMBL" id="CAJNOT010000346">
    <property type="protein sequence ID" value="CAF0948916.1"/>
    <property type="molecule type" value="Genomic_DNA"/>
</dbReference>
<name>A0A814D3P9_9BILA</name>
<sequence>MLILFIEIDSTFLDLDGWINDPQSDSEDESITTSSFYDNKGLFYDDNGENSNFNSYSGDTLSYQKSKKYIKPTAEELEKQRESKKNQIIHDNDDDIYPTVKVTRDGELPENATESGNKEQLSTSKSKHKRERSDDKELLSPADEEENGPTSTSSPPPTTTAEKTKVKKSSSEITTIVYTNTPVPLLSDIMTDDIHSTNQSEQQYNEQDTYKLAAQSDNLTIEYLINPDPLIVQVDVTFLLENRTSFIIDHINIHVICSMNSKLLNTTSANLISFPSISLFPHSQNYIHIYFFQ</sequence>
<evidence type="ECO:0000313" key="2">
    <source>
        <dbReference type="EMBL" id="CAF0948916.1"/>
    </source>
</evidence>
<reference evidence="2" key="1">
    <citation type="submission" date="2021-02" db="EMBL/GenBank/DDBJ databases">
        <authorList>
            <person name="Nowell W R."/>
        </authorList>
    </citation>
    <scope>NUCLEOTIDE SEQUENCE</scope>
</reference>
<feature type="region of interest" description="Disordered" evidence="1">
    <location>
        <begin position="75"/>
        <end position="171"/>
    </location>
</feature>
<feature type="compositionally biased region" description="Basic and acidic residues" evidence="1">
    <location>
        <begin position="75"/>
        <end position="91"/>
    </location>
</feature>
<evidence type="ECO:0000313" key="3">
    <source>
        <dbReference type="Proteomes" id="UP000663864"/>
    </source>
</evidence>
<gene>
    <name evidence="2" type="ORF">ZHD862_LOCUS9893</name>
</gene>
<accession>A0A814D3P9</accession>
<evidence type="ECO:0000256" key="1">
    <source>
        <dbReference type="SAM" id="MobiDB-lite"/>
    </source>
</evidence>
<dbReference type="AlphaFoldDB" id="A0A814D3P9"/>
<proteinExistence type="predicted"/>
<organism evidence="2 3">
    <name type="scientific">Rotaria sordida</name>
    <dbReference type="NCBI Taxonomy" id="392033"/>
    <lineage>
        <taxon>Eukaryota</taxon>
        <taxon>Metazoa</taxon>
        <taxon>Spiralia</taxon>
        <taxon>Gnathifera</taxon>
        <taxon>Rotifera</taxon>
        <taxon>Eurotatoria</taxon>
        <taxon>Bdelloidea</taxon>
        <taxon>Philodinida</taxon>
        <taxon>Philodinidae</taxon>
        <taxon>Rotaria</taxon>
    </lineage>
</organism>
<comment type="caution">
    <text evidence="2">The sequence shown here is derived from an EMBL/GenBank/DDBJ whole genome shotgun (WGS) entry which is preliminary data.</text>
</comment>
<dbReference type="Proteomes" id="UP000663864">
    <property type="component" value="Unassembled WGS sequence"/>
</dbReference>